<name>A0AAW0RDX7_9PEZI</name>
<evidence type="ECO:0000256" key="1">
    <source>
        <dbReference type="SAM" id="Phobius"/>
    </source>
</evidence>
<dbReference type="EMBL" id="JAQQWP010000001">
    <property type="protein sequence ID" value="KAK8132998.1"/>
    <property type="molecule type" value="Genomic_DNA"/>
</dbReference>
<dbReference type="GO" id="GO:0005886">
    <property type="term" value="C:plasma membrane"/>
    <property type="evidence" value="ECO:0007669"/>
    <property type="project" value="TreeGrafter"/>
</dbReference>
<keyword evidence="3" id="KW-1185">Reference proteome</keyword>
<evidence type="ECO:0008006" key="4">
    <source>
        <dbReference type="Google" id="ProtNLM"/>
    </source>
</evidence>
<sequence>MDPENPEKECAAAKEEQRQTLAVTSRIWGLIKDQWVLIALVVLVVLSSQVQVPEEQQGLKTSVVQKLTIAVIFFINGLTTPTEDLVESIRRWRCHLYVQAMSFFFTSLTMLGLVMALASNRGLMDPELLNGLIILGCLPTAFSVNTIMTRKAGGNATLTLTQSVVGNVIGPFLSLLLVHGYMSISVWYPDVMPSSTGGFGELLERVFTQFGLTLLLPLAAGQVVRSFSPETAKKIMHDYQVIKLASLSLLVMHQLLSVVIICASLFVVWMLVSVAVSITFLGRSDTVAVAFCIPTKSPALGIPLATILFAGCSEEVMAKVHWKTKTDSQTESNAREL</sequence>
<dbReference type="PANTHER" id="PTHR18640">
    <property type="entry name" value="SOLUTE CARRIER FAMILY 10 MEMBER 7"/>
    <property type="match status" value="1"/>
</dbReference>
<feature type="transmembrane region" description="Helical" evidence="1">
    <location>
        <begin position="64"/>
        <end position="82"/>
    </location>
</feature>
<dbReference type="Proteomes" id="UP001392437">
    <property type="component" value="Unassembled WGS sequence"/>
</dbReference>
<feature type="transmembrane region" description="Helical" evidence="1">
    <location>
        <begin position="35"/>
        <end position="52"/>
    </location>
</feature>
<keyword evidence="1" id="KW-0812">Transmembrane</keyword>
<dbReference type="AlphaFoldDB" id="A0AAW0RDX7"/>
<dbReference type="Gene3D" id="1.20.1530.20">
    <property type="match status" value="1"/>
</dbReference>
<comment type="caution">
    <text evidence="2">The sequence shown here is derived from an EMBL/GenBank/DDBJ whole genome shotgun (WGS) entry which is preliminary data.</text>
</comment>
<dbReference type="InterPro" id="IPR038770">
    <property type="entry name" value="Na+/solute_symporter_sf"/>
</dbReference>
<organism evidence="2 3">
    <name type="scientific">Apiospora kogelbergensis</name>
    <dbReference type="NCBI Taxonomy" id="1337665"/>
    <lineage>
        <taxon>Eukaryota</taxon>
        <taxon>Fungi</taxon>
        <taxon>Dikarya</taxon>
        <taxon>Ascomycota</taxon>
        <taxon>Pezizomycotina</taxon>
        <taxon>Sordariomycetes</taxon>
        <taxon>Xylariomycetidae</taxon>
        <taxon>Amphisphaeriales</taxon>
        <taxon>Apiosporaceae</taxon>
        <taxon>Apiospora</taxon>
    </lineage>
</organism>
<accession>A0AAW0RDX7</accession>
<dbReference type="Pfam" id="PF13593">
    <property type="entry name" value="SBF_like"/>
    <property type="match status" value="2"/>
</dbReference>
<evidence type="ECO:0000313" key="2">
    <source>
        <dbReference type="EMBL" id="KAK8132998.1"/>
    </source>
</evidence>
<gene>
    <name evidence="2" type="ORF">PG999_001171</name>
</gene>
<feature type="transmembrane region" description="Helical" evidence="1">
    <location>
        <begin position="168"/>
        <end position="188"/>
    </location>
</feature>
<proteinExistence type="predicted"/>
<feature type="transmembrane region" description="Helical" evidence="1">
    <location>
        <begin position="249"/>
        <end position="272"/>
    </location>
</feature>
<keyword evidence="1" id="KW-1133">Transmembrane helix</keyword>
<dbReference type="PANTHER" id="PTHR18640:SF5">
    <property type="entry name" value="SODIUM_BILE ACID COTRANSPORTER 7"/>
    <property type="match status" value="1"/>
</dbReference>
<feature type="transmembrane region" description="Helical" evidence="1">
    <location>
        <begin position="208"/>
        <end position="228"/>
    </location>
</feature>
<evidence type="ECO:0000313" key="3">
    <source>
        <dbReference type="Proteomes" id="UP001392437"/>
    </source>
</evidence>
<reference evidence="2 3" key="1">
    <citation type="submission" date="2023-01" db="EMBL/GenBank/DDBJ databases">
        <title>Analysis of 21 Apiospora genomes using comparative genomics revels a genus with tremendous synthesis potential of carbohydrate active enzymes and secondary metabolites.</title>
        <authorList>
            <person name="Sorensen T."/>
        </authorList>
    </citation>
    <scope>NUCLEOTIDE SEQUENCE [LARGE SCALE GENOMIC DNA]</scope>
    <source>
        <strain evidence="2 3">CBS 117206</strain>
    </source>
</reference>
<keyword evidence="1" id="KW-0472">Membrane</keyword>
<feature type="transmembrane region" description="Helical" evidence="1">
    <location>
        <begin position="128"/>
        <end position="147"/>
    </location>
</feature>
<dbReference type="InterPro" id="IPR016833">
    <property type="entry name" value="Put_Na-Bile_cotransptr"/>
</dbReference>
<feature type="transmembrane region" description="Helical" evidence="1">
    <location>
        <begin position="94"/>
        <end position="116"/>
    </location>
</feature>
<protein>
    <recommendedName>
        <fullName evidence="4">Solute carrier family 10 (Sodium/bile acid cotransporter), member 7</fullName>
    </recommendedName>
</protein>